<dbReference type="GO" id="GO:0016787">
    <property type="term" value="F:hydrolase activity"/>
    <property type="evidence" value="ECO:0007669"/>
    <property type="project" value="UniProtKB-KW"/>
</dbReference>
<sequence length="288" mass="31470">MTPVPDTVRERRITSRDGTGLRVIEAGRPGERTVLMLHGLRSYAETWLPLIGGLPRSWHRVAYDARGRGGSDRDPRGEYTTERNLDDLAAVLDALDVDTVDLVGHSMGGTTALLHAARHPERVARLVVEDMVPGASLSGPGADRIRRELAEVPADFADPAEAAAFWRRLRPRADDEAIASRVRYTVRDEPDPVTGRFGWIADMAGIAAARLRPGTIPDLWPAVRALTVRTMLICGSESDFSPAPARDRVAAANPAIRVRVVPGAGHYVHDDRPDSFATLVHEALEVHR</sequence>
<evidence type="ECO:0000313" key="2">
    <source>
        <dbReference type="EMBL" id="GAA1397571.1"/>
    </source>
</evidence>
<dbReference type="PANTHER" id="PTHR43798">
    <property type="entry name" value="MONOACYLGLYCEROL LIPASE"/>
    <property type="match status" value="1"/>
</dbReference>
<reference evidence="2 3" key="1">
    <citation type="journal article" date="2019" name="Int. J. Syst. Evol. Microbiol.">
        <title>The Global Catalogue of Microorganisms (GCM) 10K type strain sequencing project: providing services to taxonomists for standard genome sequencing and annotation.</title>
        <authorList>
            <consortium name="The Broad Institute Genomics Platform"/>
            <consortium name="The Broad Institute Genome Sequencing Center for Infectious Disease"/>
            <person name="Wu L."/>
            <person name="Ma J."/>
        </authorList>
    </citation>
    <scope>NUCLEOTIDE SEQUENCE [LARGE SCALE GENOMIC DNA]</scope>
    <source>
        <strain evidence="2 3">JCM 11896</strain>
    </source>
</reference>
<accession>A0ABN1Y8V5</accession>
<dbReference type="Gene3D" id="3.40.50.1820">
    <property type="entry name" value="alpha/beta hydrolase"/>
    <property type="match status" value="1"/>
</dbReference>
<proteinExistence type="predicted"/>
<dbReference type="InterPro" id="IPR000073">
    <property type="entry name" value="AB_hydrolase_1"/>
</dbReference>
<dbReference type="RefSeq" id="WP_344026792.1">
    <property type="nucleotide sequence ID" value="NZ_BAAAJK010000034.1"/>
</dbReference>
<dbReference type="Pfam" id="PF12697">
    <property type="entry name" value="Abhydrolase_6"/>
    <property type="match status" value="1"/>
</dbReference>
<gene>
    <name evidence="2" type="ORF">GCM10009613_50470</name>
</gene>
<dbReference type="InterPro" id="IPR050266">
    <property type="entry name" value="AB_hydrolase_sf"/>
</dbReference>
<protein>
    <submittedName>
        <fullName evidence="2">Alpha/beta hydrolase</fullName>
    </submittedName>
</protein>
<keyword evidence="3" id="KW-1185">Reference proteome</keyword>
<dbReference type="SUPFAM" id="SSF53474">
    <property type="entry name" value="alpha/beta-Hydrolases"/>
    <property type="match status" value="1"/>
</dbReference>
<feature type="domain" description="AB hydrolase-1" evidence="1">
    <location>
        <begin position="34"/>
        <end position="277"/>
    </location>
</feature>
<dbReference type="Proteomes" id="UP001501414">
    <property type="component" value="Unassembled WGS sequence"/>
</dbReference>
<name>A0ABN1Y8V5_9PSEU</name>
<evidence type="ECO:0000259" key="1">
    <source>
        <dbReference type="Pfam" id="PF12697"/>
    </source>
</evidence>
<dbReference type="PANTHER" id="PTHR43798:SF33">
    <property type="entry name" value="HYDROLASE, PUTATIVE (AFU_ORTHOLOGUE AFUA_2G14860)-RELATED"/>
    <property type="match status" value="1"/>
</dbReference>
<keyword evidence="2" id="KW-0378">Hydrolase</keyword>
<dbReference type="PRINTS" id="PR00111">
    <property type="entry name" value="ABHYDROLASE"/>
</dbReference>
<dbReference type="EMBL" id="BAAAJK010000034">
    <property type="protein sequence ID" value="GAA1397571.1"/>
    <property type="molecule type" value="Genomic_DNA"/>
</dbReference>
<comment type="caution">
    <text evidence="2">The sequence shown here is derived from an EMBL/GenBank/DDBJ whole genome shotgun (WGS) entry which is preliminary data.</text>
</comment>
<organism evidence="2 3">
    <name type="scientific">Pseudonocardia kongjuensis</name>
    <dbReference type="NCBI Taxonomy" id="102227"/>
    <lineage>
        <taxon>Bacteria</taxon>
        <taxon>Bacillati</taxon>
        <taxon>Actinomycetota</taxon>
        <taxon>Actinomycetes</taxon>
        <taxon>Pseudonocardiales</taxon>
        <taxon>Pseudonocardiaceae</taxon>
        <taxon>Pseudonocardia</taxon>
    </lineage>
</organism>
<dbReference type="InterPro" id="IPR029058">
    <property type="entry name" value="AB_hydrolase_fold"/>
</dbReference>
<evidence type="ECO:0000313" key="3">
    <source>
        <dbReference type="Proteomes" id="UP001501414"/>
    </source>
</evidence>